<sequence>MDDFEAYRAAARAGGVPDEAVELALGLARPQVELSSSPGPDAVLAGRYGGWPSLPAEVEWEGYPDFVASVDCAALPRVFDFPFPAEGSLLFFADRRDTEGPESERGSGFVVYVGAGAVVEERVPEDGEAVYGEPVPLFARSLWSLPMACDDVVAADEAGRGVYGRYRLDQWDERRGVAQVELLLGGYAYSPQDPPSTEGGEWVLLAQGQYGFRDEPDFVGCPFWSVRRGDLEVGDFSSAWMVMWSYH</sequence>
<dbReference type="InterPro" id="IPR035948">
    <property type="entry name" value="YwqG-like_sf"/>
</dbReference>
<dbReference type="RefSeq" id="WP_161111967.1">
    <property type="nucleotide sequence ID" value="NZ_WWHY01000001.1"/>
</dbReference>
<dbReference type="AlphaFoldDB" id="A0A7K2IZ33"/>
<reference evidence="1 2" key="1">
    <citation type="journal article" date="2019" name="Nat. Commun.">
        <title>The antimicrobial potential of Streptomyces from insect microbiomes.</title>
        <authorList>
            <person name="Chevrette M.G."/>
            <person name="Carlson C.M."/>
            <person name="Ortega H.E."/>
            <person name="Thomas C."/>
            <person name="Ananiev G.E."/>
            <person name="Barns K.J."/>
            <person name="Book A.J."/>
            <person name="Cagnazzo J."/>
            <person name="Carlos C."/>
            <person name="Flanigan W."/>
            <person name="Grubbs K.J."/>
            <person name="Horn H.A."/>
            <person name="Hoffmann F.M."/>
            <person name="Klassen J.L."/>
            <person name="Knack J.J."/>
            <person name="Lewin G.R."/>
            <person name="McDonald B.R."/>
            <person name="Muller L."/>
            <person name="Melo W.G.P."/>
            <person name="Pinto-Tomas A.A."/>
            <person name="Schmitz A."/>
            <person name="Wendt-Pienkowski E."/>
            <person name="Wildman S."/>
            <person name="Zhao M."/>
            <person name="Zhang F."/>
            <person name="Bugni T.S."/>
            <person name="Andes D.R."/>
            <person name="Pupo M.T."/>
            <person name="Currie C.R."/>
        </authorList>
    </citation>
    <scope>NUCLEOTIDE SEQUENCE [LARGE SCALE GENOMIC DNA]</scope>
    <source>
        <strain evidence="1 2">SID5840</strain>
    </source>
</reference>
<evidence type="ECO:0000313" key="2">
    <source>
        <dbReference type="Proteomes" id="UP000467124"/>
    </source>
</evidence>
<organism evidence="1 2">
    <name type="scientific">Nocardiopsis alba</name>
    <dbReference type="NCBI Taxonomy" id="53437"/>
    <lineage>
        <taxon>Bacteria</taxon>
        <taxon>Bacillati</taxon>
        <taxon>Actinomycetota</taxon>
        <taxon>Actinomycetes</taxon>
        <taxon>Streptosporangiales</taxon>
        <taxon>Nocardiopsidaceae</taxon>
        <taxon>Nocardiopsis</taxon>
    </lineage>
</organism>
<dbReference type="Pfam" id="PF09234">
    <property type="entry name" value="DUF1963"/>
    <property type="match status" value="1"/>
</dbReference>
<dbReference type="InterPro" id="IPR015315">
    <property type="entry name" value="DUF1963"/>
</dbReference>
<dbReference type="EMBL" id="WWHY01000001">
    <property type="protein sequence ID" value="MYR35241.1"/>
    <property type="molecule type" value="Genomic_DNA"/>
</dbReference>
<accession>A0A7K2IZ33</accession>
<protein>
    <submittedName>
        <fullName evidence="1">DUF1963 domain-containing protein</fullName>
    </submittedName>
</protein>
<evidence type="ECO:0000313" key="1">
    <source>
        <dbReference type="EMBL" id="MYR35241.1"/>
    </source>
</evidence>
<dbReference type="Proteomes" id="UP000467124">
    <property type="component" value="Unassembled WGS sequence"/>
</dbReference>
<proteinExistence type="predicted"/>
<comment type="caution">
    <text evidence="1">The sequence shown here is derived from an EMBL/GenBank/DDBJ whole genome shotgun (WGS) entry which is preliminary data.</text>
</comment>
<dbReference type="SUPFAM" id="SSF103032">
    <property type="entry name" value="Hypothetical protein YwqG"/>
    <property type="match status" value="1"/>
</dbReference>
<dbReference type="Gene3D" id="2.30.320.10">
    <property type="entry name" value="YwqG-like"/>
    <property type="match status" value="1"/>
</dbReference>
<name>A0A7K2IZ33_9ACTN</name>
<gene>
    <name evidence="1" type="ORF">GTW20_24000</name>
</gene>